<dbReference type="Proteomes" id="UP000318478">
    <property type="component" value="Unassembled WGS sequence"/>
</dbReference>
<evidence type="ECO:0000313" key="4">
    <source>
        <dbReference type="Proteomes" id="UP000318478"/>
    </source>
</evidence>
<feature type="region of interest" description="Disordered" evidence="1">
    <location>
        <begin position="39"/>
        <end position="68"/>
    </location>
</feature>
<proteinExistence type="predicted"/>
<dbReference type="EMBL" id="SJPO01000002">
    <property type="protein sequence ID" value="TWT78069.1"/>
    <property type="molecule type" value="Genomic_DNA"/>
</dbReference>
<accession>A0A5C5YSX3</accession>
<dbReference type="AlphaFoldDB" id="A0A5C5YSX3"/>
<gene>
    <name evidence="3" type="ORF">Pla123a_08580</name>
</gene>
<reference evidence="3 4" key="1">
    <citation type="submission" date="2019-02" db="EMBL/GenBank/DDBJ databases">
        <title>Deep-cultivation of Planctomycetes and their phenomic and genomic characterization uncovers novel biology.</title>
        <authorList>
            <person name="Wiegand S."/>
            <person name="Jogler M."/>
            <person name="Boedeker C."/>
            <person name="Pinto D."/>
            <person name="Vollmers J."/>
            <person name="Rivas-Marin E."/>
            <person name="Kohn T."/>
            <person name="Peeters S.H."/>
            <person name="Heuer A."/>
            <person name="Rast P."/>
            <person name="Oberbeckmann S."/>
            <person name="Bunk B."/>
            <person name="Jeske O."/>
            <person name="Meyerdierks A."/>
            <person name="Storesund J.E."/>
            <person name="Kallscheuer N."/>
            <person name="Luecker S."/>
            <person name="Lage O.M."/>
            <person name="Pohl T."/>
            <person name="Merkel B.J."/>
            <person name="Hornburger P."/>
            <person name="Mueller R.-W."/>
            <person name="Bruemmer F."/>
            <person name="Labrenz M."/>
            <person name="Spormann A.M."/>
            <person name="Op Den Camp H."/>
            <person name="Overmann J."/>
            <person name="Amann R."/>
            <person name="Jetten M.S.M."/>
            <person name="Mascher T."/>
            <person name="Medema M.H."/>
            <person name="Devos D.P."/>
            <person name="Kaster A.-K."/>
            <person name="Ovreas L."/>
            <person name="Rohde M."/>
            <person name="Galperin M.Y."/>
            <person name="Jogler C."/>
        </authorList>
    </citation>
    <scope>NUCLEOTIDE SEQUENCE [LARGE SCALE GENOMIC DNA]</scope>
    <source>
        <strain evidence="3 4">Pla123a</strain>
    </source>
</reference>
<evidence type="ECO:0008006" key="5">
    <source>
        <dbReference type="Google" id="ProtNLM"/>
    </source>
</evidence>
<feature type="signal peptide" evidence="2">
    <location>
        <begin position="1"/>
        <end position="24"/>
    </location>
</feature>
<evidence type="ECO:0000313" key="3">
    <source>
        <dbReference type="EMBL" id="TWT78069.1"/>
    </source>
</evidence>
<keyword evidence="4" id="KW-1185">Reference proteome</keyword>
<protein>
    <recommendedName>
        <fullName evidence="5">Secreted protein</fullName>
    </recommendedName>
</protein>
<organism evidence="3 4">
    <name type="scientific">Posidoniimonas polymericola</name>
    <dbReference type="NCBI Taxonomy" id="2528002"/>
    <lineage>
        <taxon>Bacteria</taxon>
        <taxon>Pseudomonadati</taxon>
        <taxon>Planctomycetota</taxon>
        <taxon>Planctomycetia</taxon>
        <taxon>Pirellulales</taxon>
        <taxon>Lacipirellulaceae</taxon>
        <taxon>Posidoniimonas</taxon>
    </lineage>
</organism>
<keyword evidence="2" id="KW-0732">Signal</keyword>
<dbReference type="RefSeq" id="WP_146584308.1">
    <property type="nucleotide sequence ID" value="NZ_SJPO01000002.1"/>
</dbReference>
<evidence type="ECO:0000256" key="1">
    <source>
        <dbReference type="SAM" id="MobiDB-lite"/>
    </source>
</evidence>
<sequence precursor="true">MRLAPILCCVVSFSIGMLSSLAFATRDGDRPTPVRTLATEGVQEDASRYTAAKPVVKEANAEEPGAAE</sequence>
<name>A0A5C5YSX3_9BACT</name>
<evidence type="ECO:0000256" key="2">
    <source>
        <dbReference type="SAM" id="SignalP"/>
    </source>
</evidence>
<comment type="caution">
    <text evidence="3">The sequence shown here is derived from an EMBL/GenBank/DDBJ whole genome shotgun (WGS) entry which is preliminary data.</text>
</comment>
<feature type="chain" id="PRO_5022891524" description="Secreted protein" evidence="2">
    <location>
        <begin position="25"/>
        <end position="68"/>
    </location>
</feature>